<accession>A0A6G9H154</accession>
<organism evidence="3 4">
    <name type="scientific">Streptomyces liangshanensis</name>
    <dbReference type="NCBI Taxonomy" id="2717324"/>
    <lineage>
        <taxon>Bacteria</taxon>
        <taxon>Bacillati</taxon>
        <taxon>Actinomycetota</taxon>
        <taxon>Actinomycetes</taxon>
        <taxon>Kitasatosporales</taxon>
        <taxon>Streptomycetaceae</taxon>
        <taxon>Streptomyces</taxon>
    </lineage>
</organism>
<dbReference type="AlphaFoldDB" id="A0A6G9H154"/>
<feature type="region of interest" description="Disordered" evidence="1">
    <location>
        <begin position="253"/>
        <end position="313"/>
    </location>
</feature>
<evidence type="ECO:0000259" key="2">
    <source>
        <dbReference type="PROSITE" id="PS51819"/>
    </source>
</evidence>
<feature type="domain" description="VOC" evidence="2">
    <location>
        <begin position="136"/>
        <end position="257"/>
    </location>
</feature>
<feature type="compositionally biased region" description="Basic and acidic residues" evidence="1">
    <location>
        <begin position="258"/>
        <end position="270"/>
    </location>
</feature>
<name>A0A6G9H154_9ACTN</name>
<dbReference type="EMBL" id="CP050177">
    <property type="protein sequence ID" value="QIQ04272.1"/>
    <property type="molecule type" value="Genomic_DNA"/>
</dbReference>
<evidence type="ECO:0000313" key="4">
    <source>
        <dbReference type="Proteomes" id="UP000501179"/>
    </source>
</evidence>
<dbReference type="SUPFAM" id="SSF54593">
    <property type="entry name" value="Glyoxalase/Bleomycin resistance protein/Dihydroxybiphenyl dioxygenase"/>
    <property type="match status" value="2"/>
</dbReference>
<dbReference type="PROSITE" id="PS51819">
    <property type="entry name" value="VOC"/>
    <property type="match status" value="2"/>
</dbReference>
<dbReference type="PANTHER" id="PTHR33993">
    <property type="entry name" value="GLYOXALASE-RELATED"/>
    <property type="match status" value="1"/>
</dbReference>
<proteinExistence type="predicted"/>
<dbReference type="Proteomes" id="UP000501179">
    <property type="component" value="Chromosome"/>
</dbReference>
<dbReference type="PANTHER" id="PTHR33993:SF10">
    <property type="entry name" value="CONSERVED PROTEIN"/>
    <property type="match status" value="1"/>
</dbReference>
<dbReference type="CDD" id="cd07247">
    <property type="entry name" value="SgaA_N_like"/>
    <property type="match status" value="2"/>
</dbReference>
<gene>
    <name evidence="3" type="ORF">HA039_19935</name>
</gene>
<dbReference type="InterPro" id="IPR037523">
    <property type="entry name" value="VOC_core"/>
</dbReference>
<keyword evidence="4" id="KW-1185">Reference proteome</keyword>
<protein>
    <submittedName>
        <fullName evidence="3">VOC family protein</fullName>
    </submittedName>
</protein>
<evidence type="ECO:0000313" key="3">
    <source>
        <dbReference type="EMBL" id="QIQ04272.1"/>
    </source>
</evidence>
<reference evidence="3 4" key="1">
    <citation type="submission" date="2020-03" db="EMBL/GenBank/DDBJ databases">
        <title>A novel species.</title>
        <authorList>
            <person name="Gao J."/>
        </authorList>
    </citation>
    <scope>NUCLEOTIDE SEQUENCE [LARGE SCALE GENOMIC DNA]</scope>
    <source>
        <strain evidence="3 4">QMT-12</strain>
    </source>
</reference>
<dbReference type="InterPro" id="IPR029068">
    <property type="entry name" value="Glyas_Bleomycin-R_OHBP_Dase"/>
</dbReference>
<evidence type="ECO:0000256" key="1">
    <source>
        <dbReference type="SAM" id="MobiDB-lite"/>
    </source>
</evidence>
<dbReference type="Pfam" id="PF00903">
    <property type="entry name" value="Glyoxalase"/>
    <property type="match status" value="1"/>
</dbReference>
<dbReference type="InterPro" id="IPR004360">
    <property type="entry name" value="Glyas_Fos-R_dOase_dom"/>
</dbReference>
<feature type="domain" description="VOC" evidence="2">
    <location>
        <begin position="8"/>
        <end position="122"/>
    </location>
</feature>
<dbReference type="Gene3D" id="3.10.180.10">
    <property type="entry name" value="2,3-Dihydroxybiphenyl 1,2-Dioxygenase, domain 1"/>
    <property type="match status" value="2"/>
</dbReference>
<dbReference type="KEGG" id="slia:HA039_19935"/>
<dbReference type="InterPro" id="IPR052164">
    <property type="entry name" value="Anthracycline_SecMetBiosynth"/>
</dbReference>
<sequence length="313" mass="32769">MAAFAEGTPCWVDVSLPDLEAGKRFYGDLFGWTFGDDSGPAHGHYTEAFSDGKRVAGLAAKRDGRMPTAWGVYFATPDATALSRTIRAAGGQMVREPMSLGDFGVVALAADPAGAVFGLWQAGDDTGFEKKGLPGSFCWTEVYTRDKASVDPFYETVFGFLGTDVSDDAVDFRMWSPAGTEPGPDTAIGGRSVITDAFPVEMPGHFLSYFAVADCDATAADVVRLGGRVTAPPFDIESGRMAVVSDNQGASFAVLAEPKPKPQPEPRPESESESESEADKPAAASEQPAANGKRGASDEGATEDNGGEAGRSA</sequence>